<feature type="region of interest" description="Disordered" evidence="1">
    <location>
        <begin position="788"/>
        <end position="810"/>
    </location>
</feature>
<reference evidence="2 3" key="1">
    <citation type="submission" date="2023-11" db="EMBL/GenBank/DDBJ databases">
        <title>Dfirmibasis_genome.</title>
        <authorList>
            <person name="Edelbroek B."/>
            <person name="Kjellin J."/>
            <person name="Jerlstrom-Hultqvist J."/>
            <person name="Soderbom F."/>
        </authorList>
    </citation>
    <scope>NUCLEOTIDE SEQUENCE [LARGE SCALE GENOMIC DNA]</scope>
    <source>
        <strain evidence="2 3">TNS-C-14</strain>
    </source>
</reference>
<dbReference type="CDD" id="cd00385">
    <property type="entry name" value="Isoprenoid_Biosyn_C1"/>
    <property type="match status" value="1"/>
</dbReference>
<dbReference type="SUPFAM" id="SSF48576">
    <property type="entry name" value="Terpenoid synthases"/>
    <property type="match status" value="1"/>
</dbReference>
<dbReference type="InterPro" id="IPR008949">
    <property type="entry name" value="Isoprenoid_synthase_dom_sf"/>
</dbReference>
<dbReference type="EMBL" id="JAVFKY010000001">
    <property type="protein sequence ID" value="KAK5583326.1"/>
    <property type="molecule type" value="Genomic_DNA"/>
</dbReference>
<feature type="compositionally biased region" description="Acidic residues" evidence="1">
    <location>
        <begin position="197"/>
        <end position="211"/>
    </location>
</feature>
<feature type="compositionally biased region" description="Polar residues" evidence="1">
    <location>
        <begin position="793"/>
        <end position="810"/>
    </location>
</feature>
<feature type="region of interest" description="Disordered" evidence="1">
    <location>
        <begin position="132"/>
        <end position="156"/>
    </location>
</feature>
<accession>A0AAN7YYT1</accession>
<feature type="region of interest" description="Disordered" evidence="1">
    <location>
        <begin position="181"/>
        <end position="215"/>
    </location>
</feature>
<keyword evidence="3" id="KW-1185">Reference proteome</keyword>
<sequence length="810" mass="92616">MKRGALFELSFTLGWIFGGGDMDLLPNVRQLALHFGRAFQILDDIDDIEKDRLSGKTVNYALQFGVNRAIKAIDAHLSVNGSSNSSEAALELNQAPFLSMILKSAAISKIEPAREMPSPKRMSNSATLNGDINKIMSTTDNNNHASSSTENNSNSYETRMKSLEDQISNLSLAFTRYMKEPIRESYGNSDNQRSNDESETENEQGDDESIDPVDVPTDYQLSESLLANYKHLINNQGLLVEEKCILKKNEIADVNKIFCFPSNFQVNVAPFGTPEGISASSNLKNNDTDLYIVEKIINDILKPILLLSSMISSDKTDQRQTLRNQPSQVVITLLEVVVRITSPIVGVMADPTTSMDPKVMLHQVAAIPSLETVPIIVFRRTRSKLTSRWTSRPLQTSLERIGSSKLLSRSSKRIKGSTTFKLQTDAEPNSDFNSRGSEIRLHHKRSTRFIKRQCNRTGTSKPSLPTRFLLQRVYGSKSWNEFTSSSTRSKEVKPFYQKSIIQDGRSKESVFNGKTRLLHGKTRYQESLSPCFSRRKLSRFIPIRLERSSLQMENNAIRVIVSSSNIYNVNETSTPNAKRYQHFRNRLLRRSSNRWFNQGRMFKQPQQNNESVSQTRIQVKSRKECSRANSINNVSRITNRFNINEVTCSKRKEEEYHQRYQELSKTRNLYSKKVSWFKRKTDCIERCSNTIPLVHSSNKQVSLSKSETSKWKLGSIISNFSRCQERNFKLVNSLKPMEWKRNKSVSKLRLCSNNRCIRIRCRCNFKERQQTHQNLVVPVVRNPIKHDIEPSRNARSTNGISNSMSEVEQL</sequence>
<evidence type="ECO:0000313" key="2">
    <source>
        <dbReference type="EMBL" id="KAK5583326.1"/>
    </source>
</evidence>
<dbReference type="Gene3D" id="1.10.600.10">
    <property type="entry name" value="Farnesyl Diphosphate Synthase"/>
    <property type="match status" value="1"/>
</dbReference>
<gene>
    <name evidence="2" type="ORF">RB653_004918</name>
</gene>
<dbReference type="AlphaFoldDB" id="A0AAN7YYT1"/>
<proteinExistence type="predicted"/>
<dbReference type="PANTHER" id="PTHR31660:SF76">
    <property type="entry name" value="CORE-BINDING (CB) DOMAIN-CONTAINING PROTEIN-RELATED"/>
    <property type="match status" value="1"/>
</dbReference>
<evidence type="ECO:0000313" key="3">
    <source>
        <dbReference type="Proteomes" id="UP001344447"/>
    </source>
</evidence>
<dbReference type="PROSITE" id="PS00444">
    <property type="entry name" value="POLYPRENYL_SYNTHASE_2"/>
    <property type="match status" value="1"/>
</dbReference>
<evidence type="ECO:0000256" key="1">
    <source>
        <dbReference type="SAM" id="MobiDB-lite"/>
    </source>
</evidence>
<dbReference type="PANTHER" id="PTHR31660">
    <property type="entry name" value="GAG-POL POLYPROTEIN-LIKE PROTEIN-RELATED"/>
    <property type="match status" value="1"/>
</dbReference>
<organism evidence="2 3">
    <name type="scientific">Dictyostelium firmibasis</name>
    <dbReference type="NCBI Taxonomy" id="79012"/>
    <lineage>
        <taxon>Eukaryota</taxon>
        <taxon>Amoebozoa</taxon>
        <taxon>Evosea</taxon>
        <taxon>Eumycetozoa</taxon>
        <taxon>Dictyostelia</taxon>
        <taxon>Dictyosteliales</taxon>
        <taxon>Dictyosteliaceae</taxon>
        <taxon>Dictyostelium</taxon>
    </lineage>
</organism>
<comment type="caution">
    <text evidence="2">The sequence shown here is derived from an EMBL/GenBank/DDBJ whole genome shotgun (WGS) entry which is preliminary data.</text>
</comment>
<dbReference type="Proteomes" id="UP001344447">
    <property type="component" value="Unassembled WGS sequence"/>
</dbReference>
<feature type="compositionally biased region" description="Low complexity" evidence="1">
    <location>
        <begin position="141"/>
        <end position="155"/>
    </location>
</feature>
<protein>
    <submittedName>
        <fullName evidence="2">Uncharacterized protein</fullName>
    </submittedName>
</protein>
<dbReference type="InterPro" id="IPR033749">
    <property type="entry name" value="Polyprenyl_synt_CS"/>
</dbReference>
<name>A0AAN7YYT1_9MYCE</name>